<dbReference type="PANTHER" id="PTHR23342">
    <property type="entry name" value="N-ACETYLGLUTAMATE SYNTHASE"/>
    <property type="match status" value="1"/>
</dbReference>
<keyword evidence="2 8" id="KW-0808">Transferase</keyword>
<evidence type="ECO:0000256" key="4">
    <source>
        <dbReference type="ARBA" id="ARBA00022777"/>
    </source>
</evidence>
<dbReference type="EC" id="2.7.2.-" evidence="8"/>
<sequence>MDGLVVVKIGGASGVDPDGVCADVAALVRAGRRVVLVHGGSAAVDDLAARLGVPQRHLVSPSGVTTRHTDAATLRVLQLALLGQVRPAVLAALGRGGVRAVGLSGLDANLLRAERRAAVRAVVDGRRVLVRDDHSGRITSVDGGLLRLLLADGVTPVVSPPAVAEDGLPVNANADRVAAAVAVELGAQALVFLTAAPGLLADPADDASLLAEHELGEDTPVAGGGMAVKLVAAREALRGGVRSVVVSDGRVASPVGRALDGGGTRLRLAPAAPVRRPA</sequence>
<reference evidence="8 9" key="1">
    <citation type="submission" date="2023-07" db="EMBL/GenBank/DDBJ databases">
        <title>Sequencing the genomes of 1000 actinobacteria strains.</title>
        <authorList>
            <person name="Klenk H.-P."/>
        </authorList>
    </citation>
    <scope>NUCLEOTIDE SEQUENCE [LARGE SCALE GENOMIC DNA]</scope>
    <source>
        <strain evidence="8 9">DSM 43749</strain>
    </source>
</reference>
<evidence type="ECO:0000313" key="9">
    <source>
        <dbReference type="Proteomes" id="UP001268819"/>
    </source>
</evidence>
<dbReference type="InterPro" id="IPR036393">
    <property type="entry name" value="AceGlu_kinase-like_sf"/>
</dbReference>
<dbReference type="NCBIfam" id="NF010659">
    <property type="entry name" value="PRK14058.1-1"/>
    <property type="match status" value="1"/>
</dbReference>
<evidence type="ECO:0000256" key="5">
    <source>
        <dbReference type="ARBA" id="ARBA00022840"/>
    </source>
</evidence>
<dbReference type="Proteomes" id="UP001268819">
    <property type="component" value="Unassembled WGS sequence"/>
</dbReference>
<gene>
    <name evidence="8" type="ORF">J2S66_002387</name>
</gene>
<keyword evidence="9" id="KW-1185">Reference proteome</keyword>
<comment type="pathway">
    <text evidence="6">Amino-acid biosynthesis.</text>
</comment>
<protein>
    <submittedName>
        <fullName evidence="8">Acetylglutamate/LysW-gamma-L-alpha-aminoadipate kinase</fullName>
        <ecNumber evidence="8">2.7.2.-</ecNumber>
    </submittedName>
</protein>
<dbReference type="NCBIfam" id="TIGR00761">
    <property type="entry name" value="argB"/>
    <property type="match status" value="1"/>
</dbReference>
<evidence type="ECO:0000256" key="6">
    <source>
        <dbReference type="ARBA" id="ARBA00029440"/>
    </source>
</evidence>
<keyword evidence="3" id="KW-0547">Nucleotide-binding</keyword>
<keyword evidence="4 8" id="KW-0418">Kinase</keyword>
<dbReference type="EMBL" id="JAVDSG010000001">
    <property type="protein sequence ID" value="MDR6594003.1"/>
    <property type="molecule type" value="Genomic_DNA"/>
</dbReference>
<dbReference type="Pfam" id="PF00696">
    <property type="entry name" value="AA_kinase"/>
    <property type="match status" value="1"/>
</dbReference>
<dbReference type="SUPFAM" id="SSF53633">
    <property type="entry name" value="Carbamate kinase-like"/>
    <property type="match status" value="1"/>
</dbReference>
<evidence type="ECO:0000256" key="2">
    <source>
        <dbReference type="ARBA" id="ARBA00022679"/>
    </source>
</evidence>
<dbReference type="InterPro" id="IPR001048">
    <property type="entry name" value="Asp/Glu/Uridylate_kinase"/>
</dbReference>
<dbReference type="InterPro" id="IPR001057">
    <property type="entry name" value="Glu/AcGlu_kinase"/>
</dbReference>
<dbReference type="RefSeq" id="WP_310306991.1">
    <property type="nucleotide sequence ID" value="NZ_BAAAXB010000001.1"/>
</dbReference>
<dbReference type="GO" id="GO:0016301">
    <property type="term" value="F:kinase activity"/>
    <property type="evidence" value="ECO:0007669"/>
    <property type="project" value="UniProtKB-KW"/>
</dbReference>
<proteinExistence type="predicted"/>
<evidence type="ECO:0000256" key="1">
    <source>
        <dbReference type="ARBA" id="ARBA00022605"/>
    </source>
</evidence>
<keyword evidence="1" id="KW-0028">Amino-acid biosynthesis</keyword>
<feature type="domain" description="Aspartate/glutamate/uridylate kinase" evidence="7">
    <location>
        <begin position="4"/>
        <end position="246"/>
    </location>
</feature>
<name>A0ABU1PTM6_9PSEU</name>
<organism evidence="8 9">
    <name type="scientific">Saccharothrix longispora</name>
    <dbReference type="NCBI Taxonomy" id="33920"/>
    <lineage>
        <taxon>Bacteria</taxon>
        <taxon>Bacillati</taxon>
        <taxon>Actinomycetota</taxon>
        <taxon>Actinomycetes</taxon>
        <taxon>Pseudonocardiales</taxon>
        <taxon>Pseudonocardiaceae</taxon>
        <taxon>Saccharothrix</taxon>
    </lineage>
</organism>
<evidence type="ECO:0000259" key="7">
    <source>
        <dbReference type="Pfam" id="PF00696"/>
    </source>
</evidence>
<evidence type="ECO:0000313" key="8">
    <source>
        <dbReference type="EMBL" id="MDR6594003.1"/>
    </source>
</evidence>
<dbReference type="PIRSF" id="PIRSF000728">
    <property type="entry name" value="NAGK"/>
    <property type="match status" value="1"/>
</dbReference>
<dbReference type="PANTHER" id="PTHR23342:SF20">
    <property type="entry name" value="[LYSW]-AMINOADIPATE KINASE"/>
    <property type="match status" value="1"/>
</dbReference>
<keyword evidence="5" id="KW-0067">ATP-binding</keyword>
<dbReference type="PRINTS" id="PR00474">
    <property type="entry name" value="GLU5KINASE"/>
</dbReference>
<evidence type="ECO:0000256" key="3">
    <source>
        <dbReference type="ARBA" id="ARBA00022741"/>
    </source>
</evidence>
<comment type="caution">
    <text evidence="8">The sequence shown here is derived from an EMBL/GenBank/DDBJ whole genome shotgun (WGS) entry which is preliminary data.</text>
</comment>
<dbReference type="Gene3D" id="3.40.1160.10">
    <property type="entry name" value="Acetylglutamate kinase-like"/>
    <property type="match status" value="1"/>
</dbReference>
<accession>A0ABU1PTM6</accession>
<dbReference type="InterPro" id="IPR004662">
    <property type="entry name" value="AcgluKinase_fam"/>
</dbReference>